<comment type="subcellular location">
    <subcellularLocation>
        <location evidence="1">Cell envelope</location>
    </subcellularLocation>
</comment>
<evidence type="ECO:0000313" key="5">
    <source>
        <dbReference type="EMBL" id="MER7377374.1"/>
    </source>
</evidence>
<dbReference type="InterPro" id="IPR028082">
    <property type="entry name" value="Peripla_BP_I"/>
</dbReference>
<organism evidence="5 6">
    <name type="scientific">Streptomyces lanatus</name>
    <dbReference type="NCBI Taxonomy" id="66900"/>
    <lineage>
        <taxon>Bacteria</taxon>
        <taxon>Bacillati</taxon>
        <taxon>Actinomycetota</taxon>
        <taxon>Actinomycetes</taxon>
        <taxon>Kitasatosporales</taxon>
        <taxon>Streptomycetaceae</taxon>
        <taxon>Streptomyces</taxon>
    </lineage>
</organism>
<dbReference type="RefSeq" id="WP_190074400.1">
    <property type="nucleotide sequence ID" value="NZ_BNBM01000018.1"/>
</dbReference>
<dbReference type="PANTHER" id="PTHR30036">
    <property type="entry name" value="D-XYLOSE-BINDING PERIPLASMIC PROTEIN"/>
    <property type="match status" value="1"/>
</dbReference>
<protein>
    <submittedName>
        <fullName evidence="5">Substrate-binding domain-containing protein</fullName>
    </submittedName>
</protein>
<dbReference type="EMBL" id="JBEPFB010000018">
    <property type="protein sequence ID" value="MER7377374.1"/>
    <property type="molecule type" value="Genomic_DNA"/>
</dbReference>
<reference evidence="5 6" key="1">
    <citation type="submission" date="2024-06" db="EMBL/GenBank/DDBJ databases">
        <title>The Natural Products Discovery Center: Release of the First 8490 Sequenced Strains for Exploring Actinobacteria Biosynthetic Diversity.</title>
        <authorList>
            <person name="Kalkreuter E."/>
            <person name="Kautsar S.A."/>
            <person name="Yang D."/>
            <person name="Bader C.D."/>
            <person name="Teijaro C.N."/>
            <person name="Fluegel L."/>
            <person name="Davis C.M."/>
            <person name="Simpson J.R."/>
            <person name="Lauterbach L."/>
            <person name="Steele A.D."/>
            <person name="Gui C."/>
            <person name="Meng S."/>
            <person name="Li G."/>
            <person name="Viehrig K."/>
            <person name="Ye F."/>
            <person name="Su P."/>
            <person name="Kiefer A.F."/>
            <person name="Nichols A."/>
            <person name="Cepeda A.J."/>
            <person name="Yan W."/>
            <person name="Fan B."/>
            <person name="Jiang Y."/>
            <person name="Adhikari A."/>
            <person name="Zheng C.-J."/>
            <person name="Schuster L."/>
            <person name="Cowan T.M."/>
            <person name="Smanski M.J."/>
            <person name="Chevrette M.G."/>
            <person name="De Carvalho L.P.S."/>
            <person name="Shen B."/>
        </authorList>
    </citation>
    <scope>NUCLEOTIDE SEQUENCE [LARGE SCALE GENOMIC DNA]</scope>
    <source>
        <strain evidence="5 6">NPDC000155</strain>
    </source>
</reference>
<keyword evidence="6" id="KW-1185">Reference proteome</keyword>
<evidence type="ECO:0000256" key="2">
    <source>
        <dbReference type="ARBA" id="ARBA00022729"/>
    </source>
</evidence>
<dbReference type="Pfam" id="PF13407">
    <property type="entry name" value="Peripla_BP_4"/>
    <property type="match status" value="1"/>
</dbReference>
<name>A0ABV1Y0J0_9ACTN</name>
<dbReference type="Proteomes" id="UP001486207">
    <property type="component" value="Unassembled WGS sequence"/>
</dbReference>
<evidence type="ECO:0000313" key="6">
    <source>
        <dbReference type="Proteomes" id="UP001486207"/>
    </source>
</evidence>
<feature type="domain" description="Periplasmic binding protein" evidence="4">
    <location>
        <begin position="47"/>
        <end position="306"/>
    </location>
</feature>
<feature type="chain" id="PRO_5046239154" evidence="3">
    <location>
        <begin position="27"/>
        <end position="369"/>
    </location>
</feature>
<dbReference type="PANTHER" id="PTHR30036:SF1">
    <property type="entry name" value="D-XYLOSE-BINDING PERIPLASMIC PROTEIN"/>
    <property type="match status" value="1"/>
</dbReference>
<gene>
    <name evidence="5" type="ORF">ABT384_32585</name>
</gene>
<feature type="signal peptide" evidence="3">
    <location>
        <begin position="1"/>
        <end position="26"/>
    </location>
</feature>
<comment type="caution">
    <text evidence="5">The sequence shown here is derived from an EMBL/GenBank/DDBJ whole genome shotgun (WGS) entry which is preliminary data.</text>
</comment>
<dbReference type="InterPro" id="IPR050555">
    <property type="entry name" value="Bact_Solute-Bind_Prot2"/>
</dbReference>
<proteinExistence type="predicted"/>
<dbReference type="Gene3D" id="3.40.50.2300">
    <property type="match status" value="2"/>
</dbReference>
<dbReference type="PROSITE" id="PS51257">
    <property type="entry name" value="PROKAR_LIPOPROTEIN"/>
    <property type="match status" value="1"/>
</dbReference>
<dbReference type="SUPFAM" id="SSF53822">
    <property type="entry name" value="Periplasmic binding protein-like I"/>
    <property type="match status" value="1"/>
</dbReference>
<evidence type="ECO:0000256" key="1">
    <source>
        <dbReference type="ARBA" id="ARBA00004196"/>
    </source>
</evidence>
<evidence type="ECO:0000256" key="3">
    <source>
        <dbReference type="SAM" id="SignalP"/>
    </source>
</evidence>
<keyword evidence="2 3" id="KW-0732">Signal</keyword>
<sequence length="369" mass="38391">MSACRRRTAIAAVLSPAMAVSLVACGQGGESAGSGGTAPGEGGFAIGLLLSQNVQTRWEAFDKPLIEKKIKELCADCATEYANAEGDVATQQQQVETLIDKDVRVLLLSAVNFRSLRSSVERAHDAGIPVVAYDGLVEGPIAAHVSFDNEQVGRVQGEALLKALGDKAEGGQIVMMNGPQTSPTHLAFEKGARSVLEGKVRIGKTYDTPGWSQETAHTNMDGAIAALGADSIDGVYAANDGLATGVISALKAAGIDPLPPVTGQDADLAAVRRIITGEQYMSVYKPFKAEADAAAEMAVALGRGEKLDRIADTTVDTATTKDIPAVLLDPVPVTVDDIKATVVEDGVYTTEQICIPEIASACKKAGLTE</sequence>
<dbReference type="InterPro" id="IPR025997">
    <property type="entry name" value="SBP_2_dom"/>
</dbReference>
<accession>A0ABV1Y0J0</accession>
<evidence type="ECO:0000259" key="4">
    <source>
        <dbReference type="Pfam" id="PF13407"/>
    </source>
</evidence>